<protein>
    <submittedName>
        <fullName evidence="3">Short-chain dehydrogenase</fullName>
    </submittedName>
</protein>
<evidence type="ECO:0000313" key="3">
    <source>
        <dbReference type="EMBL" id="SNZ19017.1"/>
    </source>
</evidence>
<dbReference type="AlphaFoldDB" id="A0A285PCP8"/>
<dbReference type="InterPro" id="IPR036291">
    <property type="entry name" value="NAD(P)-bd_dom_sf"/>
</dbReference>
<accession>A0A285PCP8</accession>
<name>A0A285PCP8_9HYPH</name>
<organism evidence="3 4">
    <name type="scientific">Cohaesibacter gelatinilyticus</name>
    <dbReference type="NCBI Taxonomy" id="372072"/>
    <lineage>
        <taxon>Bacteria</taxon>
        <taxon>Pseudomonadati</taxon>
        <taxon>Pseudomonadota</taxon>
        <taxon>Alphaproteobacteria</taxon>
        <taxon>Hyphomicrobiales</taxon>
        <taxon>Cohaesibacteraceae</taxon>
    </lineage>
</organism>
<evidence type="ECO:0000256" key="1">
    <source>
        <dbReference type="ARBA" id="ARBA00006484"/>
    </source>
</evidence>
<dbReference type="SUPFAM" id="SSF51735">
    <property type="entry name" value="NAD(P)-binding Rossmann-fold domains"/>
    <property type="match status" value="1"/>
</dbReference>
<dbReference type="EMBL" id="OBEL01000002">
    <property type="protein sequence ID" value="SNZ19017.1"/>
    <property type="molecule type" value="Genomic_DNA"/>
</dbReference>
<dbReference type="GO" id="GO:0016020">
    <property type="term" value="C:membrane"/>
    <property type="evidence" value="ECO:0007669"/>
    <property type="project" value="TreeGrafter"/>
</dbReference>
<comment type="similarity">
    <text evidence="1">Belongs to the short-chain dehydrogenases/reductases (SDR) family.</text>
</comment>
<dbReference type="Pfam" id="PF00106">
    <property type="entry name" value="adh_short"/>
    <property type="match status" value="1"/>
</dbReference>
<dbReference type="PANTHER" id="PTHR44196:SF1">
    <property type="entry name" value="DEHYDROGENASE_REDUCTASE SDR FAMILY MEMBER 7B"/>
    <property type="match status" value="1"/>
</dbReference>
<dbReference type="PRINTS" id="PR00081">
    <property type="entry name" value="GDHRDH"/>
</dbReference>
<dbReference type="Gene3D" id="3.40.50.720">
    <property type="entry name" value="NAD(P)-binding Rossmann-like Domain"/>
    <property type="match status" value="1"/>
</dbReference>
<dbReference type="Proteomes" id="UP000219439">
    <property type="component" value="Unassembled WGS sequence"/>
</dbReference>
<dbReference type="PANTHER" id="PTHR44196">
    <property type="entry name" value="DEHYDROGENASE/REDUCTASE SDR FAMILY MEMBER 7B"/>
    <property type="match status" value="1"/>
</dbReference>
<dbReference type="OrthoDB" id="335726at2"/>
<gene>
    <name evidence="3" type="ORF">SAMN06265368_2094</name>
</gene>
<keyword evidence="4" id="KW-1185">Reference proteome</keyword>
<dbReference type="GO" id="GO:0016491">
    <property type="term" value="F:oxidoreductase activity"/>
    <property type="evidence" value="ECO:0007669"/>
    <property type="project" value="UniProtKB-KW"/>
</dbReference>
<proteinExistence type="inferred from homology"/>
<sequence>MAEHYQTIWIIGASSGIGAALARHYAKSGHKVIVSARRAGPLQAMAEEYSNLSALPLDVEKSAEIEAAVANLQEERSVPDLVLYCAAVYEPGGLDVTNYHQASSHMQVNYLGFVGVLDAITPVFKQAGRGHLSVVASLSGYRGLPNAALYGPTKAALINLCETIKPEFDAMGLQISVINPGFVKTPMTDKNSFSMPFLITSEQAAEIIASRLNRSAFEIAFPLPMVLILKILRLLPYRLYFWLSRRMIS</sequence>
<dbReference type="InterPro" id="IPR002347">
    <property type="entry name" value="SDR_fam"/>
</dbReference>
<evidence type="ECO:0000256" key="2">
    <source>
        <dbReference type="ARBA" id="ARBA00023002"/>
    </source>
</evidence>
<keyword evidence="2" id="KW-0560">Oxidoreductase</keyword>
<reference evidence="3 4" key="1">
    <citation type="submission" date="2017-09" db="EMBL/GenBank/DDBJ databases">
        <authorList>
            <person name="Ehlers B."/>
            <person name="Leendertz F.H."/>
        </authorList>
    </citation>
    <scope>NUCLEOTIDE SEQUENCE [LARGE SCALE GENOMIC DNA]</scope>
    <source>
        <strain evidence="3 4">DSM 18289</strain>
    </source>
</reference>
<evidence type="ECO:0000313" key="4">
    <source>
        <dbReference type="Proteomes" id="UP000219439"/>
    </source>
</evidence>
<dbReference type="RefSeq" id="WP_097153406.1">
    <property type="nucleotide sequence ID" value="NZ_OBEL01000002.1"/>
</dbReference>